<evidence type="ECO:0000313" key="2">
    <source>
        <dbReference type="Proteomes" id="UP000000457"/>
    </source>
</evidence>
<gene>
    <name evidence="1" type="ORF">GAP32_065</name>
</gene>
<keyword evidence="2" id="KW-1185">Reference proteome</keyword>
<dbReference type="RefSeq" id="YP_006987168.1">
    <property type="nucleotide sequence ID" value="NC_019401.1"/>
</dbReference>
<dbReference type="GeneID" id="13993803"/>
<dbReference type="OrthoDB" id="18861at10239"/>
<protein>
    <submittedName>
        <fullName evidence="1">Uncharacterized protein</fullName>
    </submittedName>
</protein>
<dbReference type="EMBL" id="JN882285">
    <property type="protein sequence ID" value="AFC21513.1"/>
    <property type="molecule type" value="Genomic_DNA"/>
</dbReference>
<dbReference type="Proteomes" id="UP000000457">
    <property type="component" value="Segment"/>
</dbReference>
<accession>K4F6G2</accession>
<sequence>MNIQEICKEQSVWNDKIISAANHIDPKLLGVLSFQDLFNDKYGDNSLLERYNNEVYPLIHQYKVFMQDKTEKYLLNFINDISCLVDSTGYDSRTGEDTTSFNCFHDIPETYIPSLEIEFIWHSVMEMRYISYKPFWCNHGYTLHGNNETICVSSYSTPKEFITENRKLFQRSFGDTNLGRLERAVLWKDNIFDYPVYMPALSSYEDRAIPASYEESIRRHLILKHAIEHNIDGIVYNSIIDGDGSITLVSIE</sequence>
<dbReference type="KEGG" id="vg:13993803"/>
<proteinExistence type="predicted"/>
<name>K4F6G2_9CAUD</name>
<organism evidence="1 2">
    <name type="scientific">Cronobacter phage vB_CsaM_GAP32</name>
    <dbReference type="NCBI Taxonomy" id="1141136"/>
    <lineage>
        <taxon>Viruses</taxon>
        <taxon>Duplodnaviria</taxon>
        <taxon>Heunggongvirae</taxon>
        <taxon>Uroviricota</taxon>
        <taxon>Caudoviricetes</taxon>
        <taxon>Mimasvirus</taxon>
        <taxon>Mimasvirus GAP32</taxon>
    </lineage>
</organism>
<reference evidence="1 2" key="1">
    <citation type="journal article" date="2014" name="Virology">
        <title>Supersize me: Cronobacter sakazakii phage GAP32.</title>
        <authorList>
            <person name="Abbasifar R."/>
            <person name="Griffiths M.W."/>
            <person name="Sabour P.M."/>
            <person name="Ackermann H.-W."/>
            <person name="Vandersteegen K."/>
            <person name="Lavigne R."/>
            <person name="Noben J.-P."/>
            <person name="Villa A.A."/>
            <person name="Abbasifar A."/>
            <person name="Nash J.H.E."/>
            <person name="Kropinski A.M."/>
        </authorList>
    </citation>
    <scope>NUCLEOTIDE SEQUENCE [LARGE SCALE GENOMIC DNA]</scope>
    <source>
        <strain evidence="1">GAP-32</strain>
    </source>
</reference>
<evidence type="ECO:0000313" key="1">
    <source>
        <dbReference type="EMBL" id="AFC21513.1"/>
    </source>
</evidence>